<dbReference type="SUPFAM" id="SSF50978">
    <property type="entry name" value="WD40 repeat-like"/>
    <property type="match status" value="1"/>
</dbReference>
<keyword evidence="4" id="KW-1185">Reference proteome</keyword>
<dbReference type="PANTHER" id="PTHR46189:SF1">
    <property type="entry name" value="LD41958P"/>
    <property type="match status" value="1"/>
</dbReference>
<organism evidence="3 4">
    <name type="scientific">Ichthyophthirius multifiliis</name>
    <name type="common">White spot disease agent</name>
    <name type="synonym">Ich</name>
    <dbReference type="NCBI Taxonomy" id="5932"/>
    <lineage>
        <taxon>Eukaryota</taxon>
        <taxon>Sar</taxon>
        <taxon>Alveolata</taxon>
        <taxon>Ciliophora</taxon>
        <taxon>Intramacronucleata</taxon>
        <taxon>Oligohymenophorea</taxon>
        <taxon>Hymenostomatida</taxon>
        <taxon>Ophryoglenina</taxon>
        <taxon>Ichthyophthirius</taxon>
    </lineage>
</organism>
<dbReference type="Gene3D" id="2.130.10.10">
    <property type="entry name" value="YVTN repeat-like/Quinoprotein amine dehydrogenase"/>
    <property type="match status" value="1"/>
</dbReference>
<dbReference type="InterPro" id="IPR001680">
    <property type="entry name" value="WD40_rpt"/>
</dbReference>
<feature type="domain" description="PX" evidence="2">
    <location>
        <begin position="5"/>
        <end position="116"/>
    </location>
</feature>
<dbReference type="SUPFAM" id="SSF64268">
    <property type="entry name" value="PX domain"/>
    <property type="match status" value="1"/>
</dbReference>
<keyword evidence="3" id="KW-0012">Acyltransferase</keyword>
<dbReference type="InterPro" id="IPR015943">
    <property type="entry name" value="WD40/YVTN_repeat-like_dom_sf"/>
</dbReference>
<feature type="repeat" description="WD" evidence="1">
    <location>
        <begin position="393"/>
        <end position="427"/>
    </location>
</feature>
<protein>
    <submittedName>
        <fullName evidence="3">PX domain protein</fullName>
        <ecNumber evidence="3">2.3.1.48</ecNumber>
    </submittedName>
</protein>
<evidence type="ECO:0000313" key="4">
    <source>
        <dbReference type="Proteomes" id="UP000008983"/>
    </source>
</evidence>
<dbReference type="CDD" id="cd06093">
    <property type="entry name" value="PX_domain"/>
    <property type="match status" value="1"/>
</dbReference>
<dbReference type="EC" id="2.3.1.48" evidence="3"/>
<dbReference type="Pfam" id="PF00400">
    <property type="entry name" value="WD40"/>
    <property type="match status" value="1"/>
</dbReference>
<dbReference type="SMART" id="SM00320">
    <property type="entry name" value="WD40"/>
    <property type="match status" value="5"/>
</dbReference>
<dbReference type="Gene3D" id="3.30.1520.10">
    <property type="entry name" value="Phox-like domain"/>
    <property type="match status" value="1"/>
</dbReference>
<dbReference type="InterPro" id="IPR024977">
    <property type="entry name" value="Apc4-like_WD40_dom"/>
</dbReference>
<name>G0QNG1_ICHMU</name>
<evidence type="ECO:0000313" key="3">
    <source>
        <dbReference type="EMBL" id="EGR33250.1"/>
    </source>
</evidence>
<dbReference type="OMA" id="AWWSIES"/>
<dbReference type="PROSITE" id="PS50082">
    <property type="entry name" value="WD_REPEATS_2"/>
    <property type="match status" value="2"/>
</dbReference>
<dbReference type="EMBL" id="GL983484">
    <property type="protein sequence ID" value="EGR33250.1"/>
    <property type="molecule type" value="Genomic_DNA"/>
</dbReference>
<dbReference type="InParanoid" id="G0QNG1"/>
<dbReference type="PROSITE" id="PS50294">
    <property type="entry name" value="WD_REPEATS_REGION"/>
    <property type="match status" value="1"/>
</dbReference>
<dbReference type="RefSeq" id="XP_004037236.1">
    <property type="nucleotide sequence ID" value="XM_004037188.1"/>
</dbReference>
<dbReference type="InterPro" id="IPR001683">
    <property type="entry name" value="PX_dom"/>
</dbReference>
<dbReference type="GO" id="GO:0035091">
    <property type="term" value="F:phosphatidylinositol binding"/>
    <property type="evidence" value="ECO:0007669"/>
    <property type="project" value="InterPro"/>
</dbReference>
<dbReference type="PANTHER" id="PTHR46189">
    <property type="entry name" value="LD41958P"/>
    <property type="match status" value="1"/>
</dbReference>
<sequence>MTEQYTAIQASIIEWKQCELDNTKIIYTIEVQKTNGTKWQLKKRYKEFDELNKNIKKLYANIPAMPGKTLFKIKDNSEIDKRKQGLDTFLKQIVQRPDIFHSEFLNQFLEIDQHTTDQSINPPKLLGELTGFIHGVRDFHYESNTGLLFVLCGDMNVASRMDAYLTNMKMPWEKEQPQTLLSVGTLECWIQQQKSDKFQFDRVWSLAYPSQAICMHWEPISQILTIGLDEGKIHQIKVPQDYQFLRFEKVLEYQPHEYRIMGVHYDNINDIIYTCSEDKTIKTIENNQCINVLKHSDTGLTCMLADKEFKRLFVSNRSGNIYIYSISSINPELLITVQTIQKGTIRGLTIDLVKNYLFTGGFDDGEICVFDIEKPGKEKFAKLSASLVGKKKVRSIQWSTSRSEIYVGTYDGTITIWNAKKGQPIYVMKGHNHEITKLQWFESNNMLVSSAKEKSIKFWQMPKEWRDKLIEQQEEKLLQEVVQTQNFLKAKEQIKKVDEDSDEDDLAGWHQY</sequence>
<dbReference type="SMART" id="SM00312">
    <property type="entry name" value="PX"/>
    <property type="match status" value="1"/>
</dbReference>
<accession>G0QNG1</accession>
<dbReference type="Pfam" id="PF12894">
    <property type="entry name" value="ANAPC4_WD40"/>
    <property type="match status" value="1"/>
</dbReference>
<feature type="repeat" description="WD" evidence="1">
    <location>
        <begin position="428"/>
        <end position="461"/>
    </location>
</feature>
<keyword evidence="3" id="KW-0808">Transferase</keyword>
<dbReference type="GO" id="GO:0005769">
    <property type="term" value="C:early endosome"/>
    <property type="evidence" value="ECO:0007669"/>
    <property type="project" value="TreeGrafter"/>
</dbReference>
<evidence type="ECO:0000256" key="1">
    <source>
        <dbReference type="PROSITE-ProRule" id="PRU00221"/>
    </source>
</evidence>
<dbReference type="GeneID" id="14909427"/>
<dbReference type="Proteomes" id="UP000008983">
    <property type="component" value="Unassembled WGS sequence"/>
</dbReference>
<dbReference type="eggNOG" id="KOG1409">
    <property type="taxonomic scope" value="Eukaryota"/>
</dbReference>
<gene>
    <name evidence="3" type="ORF">IMG5_058050</name>
</gene>
<dbReference type="Pfam" id="PF00787">
    <property type="entry name" value="PX"/>
    <property type="match status" value="1"/>
</dbReference>
<dbReference type="InterPro" id="IPR036871">
    <property type="entry name" value="PX_dom_sf"/>
</dbReference>
<proteinExistence type="predicted"/>
<reference evidence="3 4" key="1">
    <citation type="submission" date="2011-07" db="EMBL/GenBank/DDBJ databases">
        <authorList>
            <person name="Coyne R."/>
            <person name="Brami D."/>
            <person name="Johnson J."/>
            <person name="Hostetler J."/>
            <person name="Hannick L."/>
            <person name="Clark T."/>
            <person name="Cassidy-Hanley D."/>
            <person name="Inman J."/>
        </authorList>
    </citation>
    <scope>NUCLEOTIDE SEQUENCE [LARGE SCALE GENOMIC DNA]</scope>
    <source>
        <strain evidence="3 4">G5</strain>
    </source>
</reference>
<dbReference type="InterPro" id="IPR036322">
    <property type="entry name" value="WD40_repeat_dom_sf"/>
</dbReference>
<dbReference type="PROSITE" id="PS50195">
    <property type="entry name" value="PX"/>
    <property type="match status" value="1"/>
</dbReference>
<dbReference type="GO" id="GO:0061733">
    <property type="term" value="F:protein-lysine-acetyltransferase activity"/>
    <property type="evidence" value="ECO:0007669"/>
    <property type="project" value="UniProtKB-EC"/>
</dbReference>
<evidence type="ECO:0000259" key="2">
    <source>
        <dbReference type="PROSITE" id="PS50195"/>
    </source>
</evidence>
<keyword evidence="1" id="KW-0853">WD repeat</keyword>
<dbReference type="AlphaFoldDB" id="G0QNG1"/>
<dbReference type="OrthoDB" id="290967at2759"/>
<dbReference type="STRING" id="857967.G0QNG1"/>
<dbReference type="InterPro" id="IPR042234">
    <property type="entry name" value="WDFY1/WDFY2"/>
</dbReference>